<name>A0A7T3FY43_9EURY</name>
<sequence>MSESSQERTGNADLWASGVVALGALAVALVPGVPPLVGLVVGVPFVLLVPGYALVAAVFPRAGETTPWDERRVFWTSRLALSVGGSVVAVGAVAGALDFTVWGFAREPVAVGLVAFTVVAAAVARFRRARVPAAARVTVTPGAVGTRLRSVAVGDGVAGAALTVVVLVAAVGAAGVVAEEATSTAETTELFVVGEVDGERVAGAHPTNLTVGRPADVTVGVGVSGPDSFDGTVVGHLERAAVEGDTVRVTRRWEVARFGVSVEPGDRSLVEHTVTPRRPGDPLRLTYRLYPDGADRPLREVHVWVAVAPT</sequence>
<evidence type="ECO:0000313" key="3">
    <source>
        <dbReference type="EMBL" id="QPV62855.1"/>
    </source>
</evidence>
<feature type="transmembrane region" description="Helical" evidence="1">
    <location>
        <begin position="109"/>
        <end position="126"/>
    </location>
</feature>
<feature type="domain" description="DUF1616" evidence="2">
    <location>
        <begin position="19"/>
        <end position="305"/>
    </location>
</feature>
<feature type="transmembrane region" description="Helical" evidence="1">
    <location>
        <begin position="157"/>
        <end position="178"/>
    </location>
</feature>
<dbReference type="EMBL" id="CP065856">
    <property type="protein sequence ID" value="QPV62855.1"/>
    <property type="molecule type" value="Genomic_DNA"/>
</dbReference>
<proteinExistence type="predicted"/>
<keyword evidence="1" id="KW-0812">Transmembrane</keyword>
<protein>
    <submittedName>
        <fullName evidence="3">DUF1616 domain-containing protein</fullName>
    </submittedName>
</protein>
<feature type="transmembrane region" description="Helical" evidence="1">
    <location>
        <begin position="12"/>
        <end position="30"/>
    </location>
</feature>
<dbReference type="AlphaFoldDB" id="A0A7T3FY43"/>
<evidence type="ECO:0000256" key="1">
    <source>
        <dbReference type="SAM" id="Phobius"/>
    </source>
</evidence>
<dbReference type="OrthoDB" id="82282at2157"/>
<accession>A0A7T3FY43</accession>
<dbReference type="KEGG" id="hlt:I7X12_19395"/>
<feature type="transmembrane region" description="Helical" evidence="1">
    <location>
        <begin position="79"/>
        <end position="97"/>
    </location>
</feature>
<dbReference type="Pfam" id="PF07760">
    <property type="entry name" value="DUF1616"/>
    <property type="match status" value="1"/>
</dbReference>
<keyword evidence="4" id="KW-1185">Reference proteome</keyword>
<evidence type="ECO:0000313" key="4">
    <source>
        <dbReference type="Proteomes" id="UP000595001"/>
    </source>
</evidence>
<dbReference type="InterPro" id="IPR011674">
    <property type="entry name" value="DUF1616"/>
</dbReference>
<reference evidence="3 4" key="1">
    <citation type="submission" date="2020-12" db="EMBL/GenBank/DDBJ databases">
        <title>Halosimplex halophilum sp. nov. and Halosimplex salinum sp. nov., two new members of the genus Halosimplex.</title>
        <authorList>
            <person name="Cui H.L."/>
        </authorList>
    </citation>
    <scope>NUCLEOTIDE SEQUENCE [LARGE SCALE GENOMIC DNA]</scope>
    <source>
        <strain evidence="3 4">YGH94</strain>
    </source>
</reference>
<dbReference type="GeneID" id="60590706"/>
<dbReference type="RefSeq" id="WP_198061653.1">
    <property type="nucleotide sequence ID" value="NZ_CP065856.1"/>
</dbReference>
<organism evidence="3 4">
    <name type="scientific">Halosimplex litoreum</name>
    <dbReference type="NCBI Taxonomy" id="1198301"/>
    <lineage>
        <taxon>Archaea</taxon>
        <taxon>Methanobacteriati</taxon>
        <taxon>Methanobacteriota</taxon>
        <taxon>Stenosarchaea group</taxon>
        <taxon>Halobacteria</taxon>
        <taxon>Halobacteriales</taxon>
        <taxon>Haloarculaceae</taxon>
        <taxon>Halosimplex</taxon>
    </lineage>
</organism>
<dbReference type="Proteomes" id="UP000595001">
    <property type="component" value="Chromosome"/>
</dbReference>
<keyword evidence="1" id="KW-0472">Membrane</keyword>
<keyword evidence="1" id="KW-1133">Transmembrane helix</keyword>
<gene>
    <name evidence="3" type="ORF">I7X12_19395</name>
</gene>
<feature type="transmembrane region" description="Helical" evidence="1">
    <location>
        <begin position="36"/>
        <end position="59"/>
    </location>
</feature>
<evidence type="ECO:0000259" key="2">
    <source>
        <dbReference type="Pfam" id="PF07760"/>
    </source>
</evidence>